<evidence type="ECO:0000313" key="7">
    <source>
        <dbReference type="EMBL" id="ETT86315.1"/>
    </source>
</evidence>
<dbReference type="GO" id="GO:0019354">
    <property type="term" value="P:siroheme biosynthetic process"/>
    <property type="evidence" value="ECO:0007669"/>
    <property type="project" value="UniProtKB-UniPathway"/>
</dbReference>
<keyword evidence="3" id="KW-0560">Oxidoreductase</keyword>
<reference evidence="7 8" key="1">
    <citation type="journal article" date="2014" name="BMC Genomics">
        <title>Genomic comparison of sporeforming bacilli isolated from milk.</title>
        <authorList>
            <person name="Moreno Switt A.I."/>
            <person name="Andrus A.D."/>
            <person name="Ranieri M.L."/>
            <person name="Orsi R.H."/>
            <person name="Ivy R."/>
            <person name="den Bakker H.C."/>
            <person name="Martin N.H."/>
            <person name="Wiedmann M."/>
            <person name="Boor K.J."/>
        </authorList>
    </citation>
    <scope>NUCLEOTIDE SEQUENCE [LARGE SCALE GENOMIC DNA]</scope>
    <source>
        <strain evidence="7 8">FSL R5-213</strain>
    </source>
</reference>
<dbReference type="InterPro" id="IPR028161">
    <property type="entry name" value="Met8-like"/>
</dbReference>
<dbReference type="Pfam" id="PF13241">
    <property type="entry name" value="NAD_binding_7"/>
    <property type="match status" value="1"/>
</dbReference>
<evidence type="ECO:0000256" key="5">
    <source>
        <dbReference type="ARBA" id="ARBA00023244"/>
    </source>
</evidence>
<dbReference type="PANTHER" id="PTHR35330:SF1">
    <property type="entry name" value="SIROHEME BIOSYNTHESIS PROTEIN MET8"/>
    <property type="match status" value="1"/>
</dbReference>
<dbReference type="Gene3D" id="1.10.8.610">
    <property type="entry name" value="SirC, precorrin-2 dehydrogenase, C-terminal helical domain-like"/>
    <property type="match status" value="1"/>
</dbReference>
<dbReference type="eggNOG" id="COG1648">
    <property type="taxonomic scope" value="Bacteria"/>
</dbReference>
<comment type="catalytic activity">
    <reaction evidence="6">
        <text>precorrin-2 + NAD(+) = sirohydrochlorin + NADH + 2 H(+)</text>
        <dbReference type="Rhea" id="RHEA:15613"/>
        <dbReference type="ChEBI" id="CHEBI:15378"/>
        <dbReference type="ChEBI" id="CHEBI:57540"/>
        <dbReference type="ChEBI" id="CHEBI:57945"/>
        <dbReference type="ChEBI" id="CHEBI:58351"/>
        <dbReference type="ChEBI" id="CHEBI:58827"/>
        <dbReference type="EC" id="1.3.1.76"/>
    </reaction>
</comment>
<accession>W4F0J6</accession>
<dbReference type="Gene3D" id="3.40.50.720">
    <property type="entry name" value="NAD(P)-binding Rossmann-like Domain"/>
    <property type="match status" value="1"/>
</dbReference>
<keyword evidence="4" id="KW-0520">NAD</keyword>
<evidence type="ECO:0000256" key="3">
    <source>
        <dbReference type="ARBA" id="ARBA00023002"/>
    </source>
</evidence>
<dbReference type="GO" id="GO:0004325">
    <property type="term" value="F:ferrochelatase activity"/>
    <property type="evidence" value="ECO:0007669"/>
    <property type="project" value="InterPro"/>
</dbReference>
<protein>
    <recommendedName>
        <fullName evidence="2">precorrin-2 dehydrogenase</fullName>
        <ecNumber evidence="2">1.3.1.76</ecNumber>
    </recommendedName>
</protein>
<proteinExistence type="predicted"/>
<evidence type="ECO:0000256" key="4">
    <source>
        <dbReference type="ARBA" id="ARBA00023027"/>
    </source>
</evidence>
<dbReference type="RefSeq" id="WP_051448615.1">
    <property type="nucleotide sequence ID" value="NZ_ASQA01000013.1"/>
</dbReference>
<keyword evidence="8" id="KW-1185">Reference proteome</keyword>
<organism evidence="7 8">
    <name type="scientific">Viridibacillus arenosi FSL R5-213</name>
    <dbReference type="NCBI Taxonomy" id="1227360"/>
    <lineage>
        <taxon>Bacteria</taxon>
        <taxon>Bacillati</taxon>
        <taxon>Bacillota</taxon>
        <taxon>Bacilli</taxon>
        <taxon>Bacillales</taxon>
        <taxon>Caryophanaceae</taxon>
        <taxon>Viridibacillus</taxon>
    </lineage>
</organism>
<dbReference type="InterPro" id="IPR006367">
    <property type="entry name" value="Sirohaem_synthase_N"/>
</dbReference>
<keyword evidence="5" id="KW-0627">Porphyrin biosynthesis</keyword>
<dbReference type="GO" id="GO:0043115">
    <property type="term" value="F:precorrin-2 dehydrogenase activity"/>
    <property type="evidence" value="ECO:0007669"/>
    <property type="project" value="UniProtKB-EC"/>
</dbReference>
<evidence type="ECO:0000313" key="8">
    <source>
        <dbReference type="Proteomes" id="UP000019062"/>
    </source>
</evidence>
<dbReference type="PANTHER" id="PTHR35330">
    <property type="entry name" value="SIROHEME BIOSYNTHESIS PROTEIN MET8"/>
    <property type="match status" value="1"/>
</dbReference>
<dbReference type="PATRIC" id="fig|1227360.4.peg.1292"/>
<name>W4F0J6_9BACL</name>
<dbReference type="Proteomes" id="UP000019062">
    <property type="component" value="Unassembled WGS sequence"/>
</dbReference>
<comment type="caution">
    <text evidence="7">The sequence shown here is derived from an EMBL/GenBank/DDBJ whole genome shotgun (WGS) entry which is preliminary data.</text>
</comment>
<dbReference type="UniPathway" id="UPA00262">
    <property type="reaction ID" value="UER00222"/>
</dbReference>
<gene>
    <name evidence="7" type="ORF">C176_06372</name>
</gene>
<dbReference type="NCBIfam" id="TIGR01470">
    <property type="entry name" value="cysG_Nterm"/>
    <property type="match status" value="1"/>
</dbReference>
<dbReference type="SUPFAM" id="SSF51735">
    <property type="entry name" value="NAD(P)-binding Rossmann-fold domains"/>
    <property type="match status" value="1"/>
</dbReference>
<dbReference type="EMBL" id="ASQA01000013">
    <property type="protein sequence ID" value="ETT86315.1"/>
    <property type="molecule type" value="Genomic_DNA"/>
</dbReference>
<dbReference type="InterPro" id="IPR036291">
    <property type="entry name" value="NAD(P)-bd_dom_sf"/>
</dbReference>
<dbReference type="InterPro" id="IPR042518">
    <property type="entry name" value="SirC_C"/>
</dbReference>
<dbReference type="SUPFAM" id="SSF75615">
    <property type="entry name" value="Siroheme synthase middle domains-like"/>
    <property type="match status" value="1"/>
</dbReference>
<evidence type="ECO:0000256" key="6">
    <source>
        <dbReference type="ARBA" id="ARBA00047561"/>
    </source>
</evidence>
<evidence type="ECO:0000256" key="2">
    <source>
        <dbReference type="ARBA" id="ARBA00012400"/>
    </source>
</evidence>
<sequence>MCETSTTMTYYPIMLQLKGKYCVVIGGGKVANRKVTSLLNAGAIVTVISPVLHEKLQEKWRNDLITWFQKSFEASDLEDAFCIIAATNHPAVNAKVKECTMSHQLLNIVDDAVSSNFIVPATLRRGDLTIAVSTAGANPGLAKKVKDDLTLQFDDYYEEYVAFLQSARTEVLTNVIDEIRKKQILEALLLPEFLTLTKEGKIAERDKLFQHYLQRGIAPWQ</sequence>
<dbReference type="EC" id="1.3.1.76" evidence="2"/>
<evidence type="ECO:0000256" key="1">
    <source>
        <dbReference type="ARBA" id="ARBA00005010"/>
    </source>
</evidence>
<comment type="pathway">
    <text evidence="1">Porphyrin-containing compound metabolism; siroheme biosynthesis; sirohydrochlorin from precorrin-2: step 1/1.</text>
</comment>
<dbReference type="AlphaFoldDB" id="W4F0J6"/>